<feature type="region of interest" description="Disordered" evidence="1">
    <location>
        <begin position="112"/>
        <end position="147"/>
    </location>
</feature>
<reference evidence="3 4" key="1">
    <citation type="submission" date="2024-10" db="EMBL/GenBank/DDBJ databases">
        <title>Updated reference genomes for cyclostephanoid diatoms.</title>
        <authorList>
            <person name="Roberts W.R."/>
            <person name="Alverson A.J."/>
        </authorList>
    </citation>
    <scope>NUCLEOTIDE SEQUENCE [LARGE SCALE GENOMIC DNA]</scope>
    <source>
        <strain evidence="3 4">AJA228-03</strain>
    </source>
</reference>
<dbReference type="InterPro" id="IPR021466">
    <property type="entry name" value="Put_rhamnosyl_transferase"/>
</dbReference>
<gene>
    <name evidence="3" type="ORF">ACHAXA_000118</name>
</gene>
<evidence type="ECO:0000256" key="1">
    <source>
        <dbReference type="SAM" id="MobiDB-lite"/>
    </source>
</evidence>
<keyword evidence="2" id="KW-1133">Transmembrane helix</keyword>
<dbReference type="Proteomes" id="UP001530377">
    <property type="component" value="Unassembled WGS sequence"/>
</dbReference>
<feature type="transmembrane region" description="Helical" evidence="2">
    <location>
        <begin position="69"/>
        <end position="87"/>
    </location>
</feature>
<protein>
    <submittedName>
        <fullName evidence="3">Uncharacterized protein</fullName>
    </submittedName>
</protein>
<keyword evidence="4" id="KW-1185">Reference proteome</keyword>
<evidence type="ECO:0000313" key="3">
    <source>
        <dbReference type="EMBL" id="KAL3817068.1"/>
    </source>
</evidence>
<feature type="compositionally biased region" description="Acidic residues" evidence="1">
    <location>
        <begin position="130"/>
        <end position="143"/>
    </location>
</feature>
<evidence type="ECO:0000313" key="4">
    <source>
        <dbReference type="Proteomes" id="UP001530377"/>
    </source>
</evidence>
<evidence type="ECO:0000256" key="2">
    <source>
        <dbReference type="SAM" id="Phobius"/>
    </source>
</evidence>
<sequence length="547" mass="62344">MNFGPFRRSSGRLSSLDTSHSRSFATIDEATPYPGMPPKLRESRRVEYYVRSWDDKLLKFKSSWRRAPFFVWIVTVSLYCWFVYMRVGVVHRDLIKNNMNLRRFVRPQESPRLYKSTAPGEDKTTKPPLQEEEEKEQLEDSADNDGMNSGLFHSKYLRRPVVDPENSVNVQFTEIVHVVETRFMQQQSHLLELGFARLALFEAFCLPSMLSQTNEHFLWIIRADPDLHPSIVDRLQILLRGRQNFILIGSNNNPEGFGRPKPKLPFNLFLRLNNITAPVWNGNISLAEEAYERSAAGAVLLETRLDSDDGLNNDFIERVQKEARENLMIKNNNETEELWRLWCIESRIEWHPLSPFPHRAETAAANKSFPEGYLVYYGEKGCSTPGLTFGYGHGASRESINTALGISHLRHDEITKKIRICNKKRDDVEVGCVSRLTELKPGAVRARTTTSAGMSNVITGHRDIDKRNGFSHISKNKKFIAQLSEQGKFWAGLTDWLSVSIQDAQFARSIILGRMKEIALDNLKGQCTGGHSCKNVTQSILGRLAGG</sequence>
<accession>A0ABD3RXY3</accession>
<name>A0ABD3RXY3_9STRA</name>
<dbReference type="Pfam" id="PF11316">
    <property type="entry name" value="Rhamno_transf"/>
    <property type="match status" value="1"/>
</dbReference>
<comment type="caution">
    <text evidence="3">The sequence shown here is derived from an EMBL/GenBank/DDBJ whole genome shotgun (WGS) entry which is preliminary data.</text>
</comment>
<keyword evidence="2" id="KW-0472">Membrane</keyword>
<dbReference type="AlphaFoldDB" id="A0ABD3RXY3"/>
<dbReference type="EMBL" id="JALLPB020000120">
    <property type="protein sequence ID" value="KAL3817068.1"/>
    <property type="molecule type" value="Genomic_DNA"/>
</dbReference>
<organism evidence="3 4">
    <name type="scientific">Cyclostephanos tholiformis</name>
    <dbReference type="NCBI Taxonomy" id="382380"/>
    <lineage>
        <taxon>Eukaryota</taxon>
        <taxon>Sar</taxon>
        <taxon>Stramenopiles</taxon>
        <taxon>Ochrophyta</taxon>
        <taxon>Bacillariophyta</taxon>
        <taxon>Coscinodiscophyceae</taxon>
        <taxon>Thalassiosirophycidae</taxon>
        <taxon>Stephanodiscales</taxon>
        <taxon>Stephanodiscaceae</taxon>
        <taxon>Cyclostephanos</taxon>
    </lineage>
</organism>
<keyword evidence="2" id="KW-0812">Transmembrane</keyword>
<proteinExistence type="predicted"/>